<evidence type="ECO:0008006" key="4">
    <source>
        <dbReference type="Google" id="ProtNLM"/>
    </source>
</evidence>
<feature type="compositionally biased region" description="Low complexity" evidence="1">
    <location>
        <begin position="72"/>
        <end position="96"/>
    </location>
</feature>
<dbReference type="EMBL" id="JAKNSF020000041">
    <property type="protein sequence ID" value="KAK7726861.1"/>
    <property type="molecule type" value="Genomic_DNA"/>
</dbReference>
<dbReference type="Proteomes" id="UP001430848">
    <property type="component" value="Unassembled WGS sequence"/>
</dbReference>
<dbReference type="Gene3D" id="2.120.10.70">
    <property type="entry name" value="Fucose-specific lectin"/>
    <property type="match status" value="1"/>
</dbReference>
<feature type="region of interest" description="Disordered" evidence="1">
    <location>
        <begin position="63"/>
        <end position="99"/>
    </location>
</feature>
<dbReference type="SUPFAM" id="SSF89372">
    <property type="entry name" value="Fucose-specific lectin"/>
    <property type="match status" value="1"/>
</dbReference>
<evidence type="ECO:0000313" key="2">
    <source>
        <dbReference type="EMBL" id="KAK7726861.1"/>
    </source>
</evidence>
<evidence type="ECO:0000256" key="1">
    <source>
        <dbReference type="SAM" id="MobiDB-lite"/>
    </source>
</evidence>
<comment type="caution">
    <text evidence="2">The sequence shown here is derived from an EMBL/GenBank/DDBJ whole genome shotgun (WGS) entry which is preliminary data.</text>
</comment>
<feature type="region of interest" description="Disordered" evidence="1">
    <location>
        <begin position="1"/>
        <end position="37"/>
    </location>
</feature>
<protein>
    <recommendedName>
        <fullName evidence="4">Fucose-specific lectin</fullName>
    </recommendedName>
</protein>
<gene>
    <name evidence="2" type="ORF">SLS63_007481</name>
</gene>
<sequence>MMDRHQQQTYSNDPEVVPESNLESAPCRLADSGPQKEQYTSSAIVSGVIGGIVGWQVTENRLSGTSADTEGDVGSTSADTDSGTSSSSPGSGSTCTANGTLTSASVVRNGTALAATGWRYGDEHVIWLYFQGSDDTLKYVVYDTMYGAWAGPTMLSLAHGAVGGTALAATTLLWARSTGAPPEPQPQLVYQDTSGTLKGVAWRPGWPSEGTGTKLDDADFSATSKSALAGFTPSFYLQEGDGSVSETTLNGNYTDLKALPISPASGTPLLAVPRTKSHSGNELRLFFRRETDGQIAVFERSPDFTAEYDTDSEPALPFGTVGEESNIAGFTTARSAGTSDLNTMILLQDVPSGDVTYTWAGDSSGWHDTATDSVFEGADAGGLSCLTAATTWDGYGVKPLEVSNDMNKCYFVVEGRIKEVWWDGSSWTDNGFI</sequence>
<reference evidence="2 3" key="1">
    <citation type="submission" date="2024-02" db="EMBL/GenBank/DDBJ databases">
        <title>De novo assembly and annotation of 12 fungi associated with fruit tree decline syndrome in Ontario, Canada.</title>
        <authorList>
            <person name="Sulman M."/>
            <person name="Ellouze W."/>
            <person name="Ilyukhin E."/>
        </authorList>
    </citation>
    <scope>NUCLEOTIDE SEQUENCE [LARGE SCALE GENOMIC DNA]</scope>
    <source>
        <strain evidence="2 3">M169</strain>
    </source>
</reference>
<organism evidence="2 3">
    <name type="scientific">Diaporthe eres</name>
    <name type="common">Phomopsis oblonga</name>
    <dbReference type="NCBI Taxonomy" id="83184"/>
    <lineage>
        <taxon>Eukaryota</taxon>
        <taxon>Fungi</taxon>
        <taxon>Dikarya</taxon>
        <taxon>Ascomycota</taxon>
        <taxon>Pezizomycotina</taxon>
        <taxon>Sordariomycetes</taxon>
        <taxon>Sordariomycetidae</taxon>
        <taxon>Diaporthales</taxon>
        <taxon>Diaporthaceae</taxon>
        <taxon>Diaporthe</taxon>
        <taxon>Diaporthe eres species complex</taxon>
    </lineage>
</organism>
<evidence type="ECO:0000313" key="3">
    <source>
        <dbReference type="Proteomes" id="UP001430848"/>
    </source>
</evidence>
<proteinExistence type="predicted"/>
<accession>A0ABR1P5E4</accession>
<name>A0ABR1P5E4_DIAER</name>
<keyword evidence="3" id="KW-1185">Reference proteome</keyword>